<dbReference type="AlphaFoldDB" id="A0A0G2K4M8"/>
<keyword evidence="5" id="KW-0472">Membrane</keyword>
<feature type="region of interest" description="Disordered" evidence="4">
    <location>
        <begin position="31"/>
        <end position="68"/>
    </location>
</feature>
<dbReference type="Pfam" id="PF08840">
    <property type="entry name" value="BAAT_C"/>
    <property type="match status" value="1"/>
</dbReference>
<sequence length="469" mass="51992">MWTGAESSTLALPHCYSDFPDHPTVLVLSRGAHESETPRDALGRLHSRSGSAPNSGRALPGHPTPTPPSLLMEARLTLEPTGRSCWDEPLRITVRGLAPEQPVTLCSSLRDEKGALFRAHALYRADAHGELDLARAPALGGSFTGLEPMGLIWAMEPERPFWRLIKRDVQTPFVVELEVLDGHEPDGRRLLARTVHERHFMAPGVRRVPVREGRVRTTLFLPPGNGPFPGIINLFGVGGGLLEYRASLLAGKGFAVMALAYYYKDLPKDMDIIRLEYFEEAVSYQLRHPQVKGPGIGLLGISKGAELCLSMASFLNGITAAVIINGSMVNVAGTLYYKEESLPASSMNLERIRVTKDGFKDVIDILTVPPEGPDQKSIIPVERSNTTFLFLVGQDDRNWKSEFYAREASKRLQAHGKEKPQIIFYPETGHYIEPPYFPLCKASTHFFFFFFLVLFFGAGDRTQGLALPR</sequence>
<keyword evidence="1" id="KW-0276">Fatty acid metabolism</keyword>
<evidence type="ECO:0000256" key="2">
    <source>
        <dbReference type="ARBA" id="ARBA00023098"/>
    </source>
</evidence>
<dbReference type="Gene3D" id="3.40.50.1820">
    <property type="entry name" value="alpha/beta hydrolase"/>
    <property type="match status" value="1"/>
</dbReference>
<keyword evidence="5" id="KW-1133">Transmembrane helix</keyword>
<dbReference type="InParanoid" id="A0A0G2K4M8"/>
<dbReference type="SUPFAM" id="SSF53474">
    <property type="entry name" value="alpha/beta-Hydrolases"/>
    <property type="match status" value="1"/>
</dbReference>
<evidence type="ECO:0000313" key="8">
    <source>
        <dbReference type="Ensembl" id="ENSRNOP00000073103.3"/>
    </source>
</evidence>
<evidence type="ECO:0000259" key="7">
    <source>
        <dbReference type="Pfam" id="PF08840"/>
    </source>
</evidence>
<accession>A0A0G2K4M8</accession>
<dbReference type="InterPro" id="IPR014940">
    <property type="entry name" value="BAAT_C"/>
</dbReference>
<dbReference type="GO" id="GO:0006637">
    <property type="term" value="P:acyl-CoA metabolic process"/>
    <property type="evidence" value="ECO:0007669"/>
    <property type="project" value="InterPro"/>
</dbReference>
<dbReference type="eggNOG" id="ENOG502QQ8Z">
    <property type="taxonomic scope" value="Eukaryota"/>
</dbReference>
<evidence type="ECO:0000313" key="10">
    <source>
        <dbReference type="RGD" id="1565917"/>
    </source>
</evidence>
<evidence type="ECO:0000256" key="3">
    <source>
        <dbReference type="PIRSR" id="PIRSR016521-1"/>
    </source>
</evidence>
<evidence type="ECO:0000256" key="5">
    <source>
        <dbReference type="SAM" id="Phobius"/>
    </source>
</evidence>
<feature type="domain" description="Acyl-CoA thioester hydrolase/bile acid-CoA amino acid N-acetyltransferase" evidence="6">
    <location>
        <begin position="87"/>
        <end position="212"/>
    </location>
</feature>
<dbReference type="AGR" id="RGD:1565917"/>
<reference evidence="8" key="1">
    <citation type="submission" date="2024-01" db="EMBL/GenBank/DDBJ databases">
        <title>GRCr8: a new rat reference genome assembly contstructed from accurate long reads and long range scaffolding.</title>
        <authorList>
            <person name="Doris P.A."/>
            <person name="Kalbfleisch T."/>
            <person name="Li K."/>
            <person name="Howe K."/>
            <person name="Wood J."/>
        </authorList>
    </citation>
    <scope>NUCLEOTIDE SEQUENCE [LARGE SCALE GENOMIC DNA]</scope>
    <source>
        <strain evidence="8">Brown Norway</strain>
    </source>
</reference>
<reference evidence="8" key="2">
    <citation type="submission" date="2025-08" db="UniProtKB">
        <authorList>
            <consortium name="Ensembl"/>
        </authorList>
    </citation>
    <scope>IDENTIFICATION</scope>
    <source>
        <strain evidence="8">Brown Norway</strain>
    </source>
</reference>
<keyword evidence="5" id="KW-0812">Transmembrane</keyword>
<dbReference type="jPOST" id="A0A0G2K4M8"/>
<dbReference type="PaxDb" id="10116-ENSRNOP00000048520"/>
<keyword evidence="2" id="KW-0443">Lipid metabolism</keyword>
<dbReference type="OMA" id="ANMGRIL"/>
<feature type="active site" description="Charge relay system" evidence="3">
    <location>
        <position position="430"/>
    </location>
</feature>
<feature type="transmembrane region" description="Helical" evidence="5">
    <location>
        <begin position="442"/>
        <end position="459"/>
    </location>
</feature>
<organism evidence="8 9">
    <name type="scientific">Rattus norvegicus</name>
    <name type="common">Rat</name>
    <dbReference type="NCBI Taxonomy" id="10116"/>
    <lineage>
        <taxon>Eukaryota</taxon>
        <taxon>Metazoa</taxon>
        <taxon>Chordata</taxon>
        <taxon>Craniata</taxon>
        <taxon>Vertebrata</taxon>
        <taxon>Euteleostomi</taxon>
        <taxon>Mammalia</taxon>
        <taxon>Eutheria</taxon>
        <taxon>Euarchontoglires</taxon>
        <taxon>Glires</taxon>
        <taxon>Rodentia</taxon>
        <taxon>Myomorpha</taxon>
        <taxon>Muroidea</taxon>
        <taxon>Muridae</taxon>
        <taxon>Murinae</taxon>
        <taxon>Rattus</taxon>
    </lineage>
</organism>
<dbReference type="VEuPathDB" id="HostDB:ENSRNOG00000053460"/>
<keyword evidence="9" id="KW-1185">Reference proteome</keyword>
<evidence type="ECO:0007829" key="11">
    <source>
        <dbReference type="PeptideAtlas" id="A0A0G2K4M8"/>
    </source>
</evidence>
<gene>
    <name evidence="8 10" type="primary">Acot5</name>
</gene>
<dbReference type="Bgee" id="ENSRNOG00000053460">
    <property type="expression patterns" value="Expressed in kidney and 19 other cell types or tissues"/>
</dbReference>
<dbReference type="GO" id="GO:0016790">
    <property type="term" value="F:thiolester hydrolase activity"/>
    <property type="evidence" value="ECO:0007669"/>
    <property type="project" value="InterPro"/>
</dbReference>
<feature type="compositionally biased region" description="Basic and acidic residues" evidence="4">
    <location>
        <begin position="31"/>
        <end position="43"/>
    </location>
</feature>
<evidence type="ECO:0000313" key="9">
    <source>
        <dbReference type="Proteomes" id="UP000002494"/>
    </source>
</evidence>
<evidence type="ECO:0000256" key="4">
    <source>
        <dbReference type="SAM" id="MobiDB-lite"/>
    </source>
</evidence>
<dbReference type="PANTHER" id="PTHR10824">
    <property type="entry name" value="ACYL-COENZYME A THIOESTERASE-RELATED"/>
    <property type="match status" value="1"/>
</dbReference>
<reference evidence="8" key="3">
    <citation type="submission" date="2025-09" db="UniProtKB">
        <authorList>
            <consortium name="Ensembl"/>
        </authorList>
    </citation>
    <scope>IDENTIFICATION</scope>
    <source>
        <strain evidence="8">Brown Norway</strain>
    </source>
</reference>
<dbReference type="Gene3D" id="2.60.40.2240">
    <property type="entry name" value="Acyl-CoA thioester hydrolase/BAAT N-terminal domain"/>
    <property type="match status" value="1"/>
</dbReference>
<feature type="active site" description="Charge relay system" evidence="3">
    <location>
        <position position="396"/>
    </location>
</feature>
<dbReference type="RGD" id="1565917">
    <property type="gene designation" value="Acot5"/>
</dbReference>
<dbReference type="Proteomes" id="UP000002494">
    <property type="component" value="Chromosome 6"/>
</dbReference>
<dbReference type="InterPro" id="IPR029058">
    <property type="entry name" value="AB_hydrolase_fold"/>
</dbReference>
<protein>
    <submittedName>
        <fullName evidence="8">Acyl-CoA thioesterase 5</fullName>
    </submittedName>
</protein>
<name>A0A0G2K4M8_RAT</name>
<feature type="domain" description="BAAT/Acyl-CoA thioester hydrolase C-terminal" evidence="7">
    <location>
        <begin position="273"/>
        <end position="450"/>
    </location>
</feature>
<proteinExistence type="evidence at protein level"/>
<dbReference type="GeneTree" id="ENSGT01010000222336"/>
<dbReference type="STRING" id="10116.ENSRNOP00000073103"/>
<dbReference type="GO" id="GO:0006631">
    <property type="term" value="P:fatty acid metabolic process"/>
    <property type="evidence" value="ECO:0007669"/>
    <property type="project" value="UniProtKB-KW"/>
</dbReference>
<dbReference type="Pfam" id="PF04775">
    <property type="entry name" value="Bile_Hydr_Trans"/>
    <property type="match status" value="1"/>
</dbReference>
<dbReference type="Ensembl" id="ENSRNOT00000077555.3">
    <property type="protein sequence ID" value="ENSRNOP00000073103.3"/>
    <property type="gene ID" value="ENSRNOG00000053460.3"/>
</dbReference>
<dbReference type="PANTHER" id="PTHR10824:SF3">
    <property type="entry name" value="ACYL-COENZYME A THIOESTERASE 5"/>
    <property type="match status" value="1"/>
</dbReference>
<feature type="active site" description="Charge relay system" evidence="3">
    <location>
        <position position="302"/>
    </location>
</feature>
<evidence type="ECO:0000259" key="6">
    <source>
        <dbReference type="Pfam" id="PF04775"/>
    </source>
</evidence>
<dbReference type="InterPro" id="IPR006862">
    <property type="entry name" value="Thio_Ohase/aa_AcTrfase"/>
</dbReference>
<keyword evidence="11" id="KW-1267">Proteomics identification</keyword>
<evidence type="ECO:0000256" key="1">
    <source>
        <dbReference type="ARBA" id="ARBA00022832"/>
    </source>
</evidence>
<dbReference type="InterPro" id="IPR042490">
    <property type="entry name" value="Thio_Ohase/BAAT_N"/>
</dbReference>
<dbReference type="OrthoDB" id="6347013at2759"/>